<evidence type="ECO:0000313" key="5">
    <source>
        <dbReference type="Proteomes" id="UP000189810"/>
    </source>
</evidence>
<proteinExistence type="predicted"/>
<keyword evidence="3" id="KW-0812">Transmembrane</keyword>
<reference evidence="4 5" key="1">
    <citation type="submission" date="2016-11" db="EMBL/GenBank/DDBJ databases">
        <authorList>
            <person name="Jaros S."/>
            <person name="Januszkiewicz K."/>
            <person name="Wedrychowicz H."/>
        </authorList>
    </citation>
    <scope>NUCLEOTIDE SEQUENCE [LARGE SCALE GENOMIC DNA]</scope>
    <source>
        <strain evidence="4 5">DSM 19557</strain>
    </source>
</reference>
<sequence>MESLRRQWENLPQWQKIVVLLVLPLLVSVYMYFMLVSPLKDQVERNRSDLERLKSDVENLKRLSSPETLNKLRRKEEELIRQRDQAYEELSRTVGFLPTEKNLSEVFRIIGSLAKKNGLVIQKVSIENPQDVRYILENNIVKEEKPQPQQPSQQQQQQQPPSQQQAKSQQAKSQQQQQKPGVSFKKSDLTLSVLGNYSGIKGFLIDLQKFGIVSYPKSLSLSSSSNKVNAEIKLTLVLKKEEGGEKK</sequence>
<keyword evidence="1" id="KW-0175">Coiled coil</keyword>
<feature type="coiled-coil region" evidence="1">
    <location>
        <begin position="40"/>
        <end position="89"/>
    </location>
</feature>
<evidence type="ECO:0000256" key="1">
    <source>
        <dbReference type="SAM" id="Coils"/>
    </source>
</evidence>
<organism evidence="4 5">
    <name type="scientific">Thermocrinis minervae</name>
    <dbReference type="NCBI Taxonomy" id="381751"/>
    <lineage>
        <taxon>Bacteria</taxon>
        <taxon>Pseudomonadati</taxon>
        <taxon>Aquificota</taxon>
        <taxon>Aquificia</taxon>
        <taxon>Aquificales</taxon>
        <taxon>Aquificaceae</taxon>
        <taxon>Thermocrinis</taxon>
    </lineage>
</organism>
<accession>A0A1M6Q0P1</accession>
<gene>
    <name evidence="4" type="ORF">SAMN05444391_0029</name>
</gene>
<dbReference type="AlphaFoldDB" id="A0A1M6Q0P1"/>
<dbReference type="EMBL" id="LT670846">
    <property type="protein sequence ID" value="SHK13754.1"/>
    <property type="molecule type" value="Genomic_DNA"/>
</dbReference>
<dbReference type="Gene3D" id="3.30.70.60">
    <property type="match status" value="1"/>
</dbReference>
<feature type="region of interest" description="Disordered" evidence="2">
    <location>
        <begin position="144"/>
        <end position="183"/>
    </location>
</feature>
<dbReference type="Proteomes" id="UP000189810">
    <property type="component" value="Chromosome I"/>
</dbReference>
<name>A0A1M6Q0P1_9AQUI</name>
<dbReference type="RefSeq" id="WP_079653246.1">
    <property type="nucleotide sequence ID" value="NZ_LT670846.1"/>
</dbReference>
<protein>
    <recommendedName>
        <fullName evidence="6">Type IV pilus assembly protein PilO</fullName>
    </recommendedName>
</protein>
<feature type="transmembrane region" description="Helical" evidence="3">
    <location>
        <begin position="17"/>
        <end position="37"/>
    </location>
</feature>
<evidence type="ECO:0000256" key="2">
    <source>
        <dbReference type="SAM" id="MobiDB-lite"/>
    </source>
</evidence>
<dbReference type="OrthoDB" id="12917at2"/>
<dbReference type="STRING" id="381751.SAMN05444391_0029"/>
<keyword evidence="5" id="KW-1185">Reference proteome</keyword>
<feature type="compositionally biased region" description="Low complexity" evidence="2">
    <location>
        <begin position="150"/>
        <end position="180"/>
    </location>
</feature>
<dbReference type="InterPro" id="IPR014717">
    <property type="entry name" value="Transl_elong_EF1B/ribsomal_bS6"/>
</dbReference>
<keyword evidence="3" id="KW-1133">Transmembrane helix</keyword>
<evidence type="ECO:0000256" key="3">
    <source>
        <dbReference type="SAM" id="Phobius"/>
    </source>
</evidence>
<evidence type="ECO:0000313" key="4">
    <source>
        <dbReference type="EMBL" id="SHK13754.1"/>
    </source>
</evidence>
<evidence type="ECO:0008006" key="6">
    <source>
        <dbReference type="Google" id="ProtNLM"/>
    </source>
</evidence>
<keyword evidence="3" id="KW-0472">Membrane</keyword>